<dbReference type="AlphaFoldDB" id="A0AAD7IE50"/>
<keyword evidence="3" id="KW-1185">Reference proteome</keyword>
<accession>A0AAD7IE50</accession>
<evidence type="ECO:0000313" key="2">
    <source>
        <dbReference type="EMBL" id="KAJ7739757.1"/>
    </source>
</evidence>
<protein>
    <submittedName>
        <fullName evidence="2">Uncharacterized protein</fullName>
    </submittedName>
</protein>
<dbReference type="EMBL" id="JARJLG010000130">
    <property type="protein sequence ID" value="KAJ7739757.1"/>
    <property type="molecule type" value="Genomic_DNA"/>
</dbReference>
<evidence type="ECO:0000256" key="1">
    <source>
        <dbReference type="SAM" id="MobiDB-lite"/>
    </source>
</evidence>
<comment type="caution">
    <text evidence="2">The sequence shown here is derived from an EMBL/GenBank/DDBJ whole genome shotgun (WGS) entry which is preliminary data.</text>
</comment>
<dbReference type="Proteomes" id="UP001215280">
    <property type="component" value="Unassembled WGS sequence"/>
</dbReference>
<gene>
    <name evidence="2" type="ORF">DFH07DRAFT_839779</name>
</gene>
<organism evidence="2 3">
    <name type="scientific">Mycena maculata</name>
    <dbReference type="NCBI Taxonomy" id="230809"/>
    <lineage>
        <taxon>Eukaryota</taxon>
        <taxon>Fungi</taxon>
        <taxon>Dikarya</taxon>
        <taxon>Basidiomycota</taxon>
        <taxon>Agaricomycotina</taxon>
        <taxon>Agaricomycetes</taxon>
        <taxon>Agaricomycetidae</taxon>
        <taxon>Agaricales</taxon>
        <taxon>Marasmiineae</taxon>
        <taxon>Mycenaceae</taxon>
        <taxon>Mycena</taxon>
    </lineage>
</organism>
<name>A0AAD7IE50_9AGAR</name>
<proteinExistence type="predicted"/>
<feature type="region of interest" description="Disordered" evidence="1">
    <location>
        <begin position="398"/>
        <end position="421"/>
    </location>
</feature>
<reference evidence="2" key="1">
    <citation type="submission" date="2023-03" db="EMBL/GenBank/DDBJ databases">
        <title>Massive genome expansion in bonnet fungi (Mycena s.s.) driven by repeated elements and novel gene families across ecological guilds.</title>
        <authorList>
            <consortium name="Lawrence Berkeley National Laboratory"/>
            <person name="Harder C.B."/>
            <person name="Miyauchi S."/>
            <person name="Viragh M."/>
            <person name="Kuo A."/>
            <person name="Thoen E."/>
            <person name="Andreopoulos B."/>
            <person name="Lu D."/>
            <person name="Skrede I."/>
            <person name="Drula E."/>
            <person name="Henrissat B."/>
            <person name="Morin E."/>
            <person name="Kohler A."/>
            <person name="Barry K."/>
            <person name="LaButti K."/>
            <person name="Morin E."/>
            <person name="Salamov A."/>
            <person name="Lipzen A."/>
            <person name="Mereny Z."/>
            <person name="Hegedus B."/>
            <person name="Baldrian P."/>
            <person name="Stursova M."/>
            <person name="Weitz H."/>
            <person name="Taylor A."/>
            <person name="Grigoriev I.V."/>
            <person name="Nagy L.G."/>
            <person name="Martin F."/>
            <person name="Kauserud H."/>
        </authorList>
    </citation>
    <scope>NUCLEOTIDE SEQUENCE</scope>
    <source>
        <strain evidence="2">CBHHK188m</strain>
    </source>
</reference>
<evidence type="ECO:0000313" key="3">
    <source>
        <dbReference type="Proteomes" id="UP001215280"/>
    </source>
</evidence>
<sequence length="421" mass="46964">MFRPTARVGTVVVASRRRLSSSYSPKVRAYPFELSPSEALATCTAVLLGGERFKGLSRLLATLSEPIIQPESIVPVYWPSWLVDTEVEFNATIRSADGTVDQGPITVCAVNSYLPGHTMHKLSSISLLSPDLASHHPVPFSDALETQYDQKIICLPFMTTPLSILKVAKSLEPSQLIFSEGLCIDLSSIKTNLLSAYPVLIPLYLAKYAVNSGEDTDSVNQTVLIEAHSKMGEGRIIVENVSGFPSLLKGVPDRDRERVMTWQKRLATWKNALDAELKAQNPQERTDQPFLYYNAGSTSFQNIAAITMPPTWAGDIVDGFGDWLDHFLTAEALQKLTTRGGMDDLRIRPWTMEEVNIARRFMSIGIERSRAYQLIEAKSKENPTENVLQAAKKYATSLDAQREEATPSWWNEWKNSSKKKH</sequence>